<dbReference type="EMBL" id="JAESWB010000005">
    <property type="protein sequence ID" value="MBL4950793.1"/>
    <property type="molecule type" value="Genomic_DNA"/>
</dbReference>
<feature type="active site" description="Proton acceptor" evidence="4">
    <location>
        <position position="117"/>
    </location>
</feature>
<gene>
    <name evidence="6" type="ORF">JK635_00855</name>
</gene>
<feature type="binding site" evidence="4">
    <location>
        <position position="153"/>
    </location>
    <ligand>
        <name>Zn(2+)</name>
        <dbReference type="ChEBI" id="CHEBI:29105"/>
    </ligand>
</feature>
<sequence length="260" mass="29273">MNSNLETCTDLIKNAQNIVVLTGAGISTESGIKDFRSETGIYSMAPEYLLSLDYFFRHPAEFYQFAIENLYYPDVKPNLGHEILTKWEKQGKVRQIITQNIDGLHQKAGSQNVIEFHGTIKDAACLHCGEVYSTEAMVNRMEEMQDFYICDHCKTKRVQERYIKPNVVLYGDAGEWFTAEGFETIIQLIEQADCLLVLGTSLKVTPFSTFPQYRRRGVPLVIINKGDTPYDNAAGAFVIHDSIGKTLNKIDKALSGLQNG</sequence>
<name>A0ABS1THZ0_9BACI</name>
<dbReference type="CDD" id="cd01407">
    <property type="entry name" value="SIR2-fam"/>
    <property type="match status" value="1"/>
</dbReference>
<evidence type="ECO:0000256" key="3">
    <source>
        <dbReference type="ARBA" id="ARBA00023027"/>
    </source>
</evidence>
<dbReference type="InterPro" id="IPR026590">
    <property type="entry name" value="Ssirtuin_cat_dom"/>
</dbReference>
<evidence type="ECO:0000256" key="4">
    <source>
        <dbReference type="PROSITE-ProRule" id="PRU00236"/>
    </source>
</evidence>
<dbReference type="PANTHER" id="PTHR11085">
    <property type="entry name" value="NAD-DEPENDENT PROTEIN DEACYLASE SIRTUIN-5, MITOCHONDRIAL-RELATED"/>
    <property type="match status" value="1"/>
</dbReference>
<keyword evidence="4" id="KW-0479">Metal-binding</keyword>
<dbReference type="Pfam" id="PF02146">
    <property type="entry name" value="SIR2"/>
    <property type="match status" value="1"/>
</dbReference>
<organism evidence="6 7">
    <name type="scientific">Neobacillus paridis</name>
    <dbReference type="NCBI Taxonomy" id="2803862"/>
    <lineage>
        <taxon>Bacteria</taxon>
        <taxon>Bacillati</taxon>
        <taxon>Bacillota</taxon>
        <taxon>Bacilli</taxon>
        <taxon>Bacillales</taxon>
        <taxon>Bacillaceae</taxon>
        <taxon>Neobacillus</taxon>
    </lineage>
</organism>
<evidence type="ECO:0000256" key="1">
    <source>
        <dbReference type="ARBA" id="ARBA00012928"/>
    </source>
</evidence>
<feature type="binding site" evidence="4">
    <location>
        <position position="150"/>
    </location>
    <ligand>
        <name>Zn(2+)</name>
        <dbReference type="ChEBI" id="CHEBI:29105"/>
    </ligand>
</feature>
<evidence type="ECO:0000313" key="7">
    <source>
        <dbReference type="Proteomes" id="UP000623967"/>
    </source>
</evidence>
<proteinExistence type="predicted"/>
<dbReference type="InterPro" id="IPR029035">
    <property type="entry name" value="DHS-like_NAD/FAD-binding_dom"/>
</dbReference>
<dbReference type="InterPro" id="IPR003000">
    <property type="entry name" value="Sirtuin"/>
</dbReference>
<keyword evidence="4" id="KW-0862">Zinc</keyword>
<keyword evidence="3" id="KW-0520">NAD</keyword>
<evidence type="ECO:0000256" key="2">
    <source>
        <dbReference type="ARBA" id="ARBA00022679"/>
    </source>
</evidence>
<evidence type="ECO:0000313" key="6">
    <source>
        <dbReference type="EMBL" id="MBL4950793.1"/>
    </source>
</evidence>
<dbReference type="Proteomes" id="UP000623967">
    <property type="component" value="Unassembled WGS sequence"/>
</dbReference>
<keyword evidence="2" id="KW-0808">Transferase</keyword>
<evidence type="ECO:0000259" key="5">
    <source>
        <dbReference type="PROSITE" id="PS50305"/>
    </source>
</evidence>
<dbReference type="NCBIfam" id="NF001752">
    <property type="entry name" value="PRK00481.1-1"/>
    <property type="match status" value="1"/>
</dbReference>
<dbReference type="SUPFAM" id="SSF52467">
    <property type="entry name" value="DHS-like NAD/FAD-binding domain"/>
    <property type="match status" value="1"/>
</dbReference>
<dbReference type="PROSITE" id="PS50305">
    <property type="entry name" value="SIRTUIN"/>
    <property type="match status" value="1"/>
</dbReference>
<protein>
    <recommendedName>
        <fullName evidence="1">protein acetyllysine N-acetyltransferase</fullName>
        <ecNumber evidence="1">2.3.1.286</ecNumber>
    </recommendedName>
</protein>
<dbReference type="EC" id="2.3.1.286" evidence="1"/>
<keyword evidence="7" id="KW-1185">Reference proteome</keyword>
<dbReference type="InterPro" id="IPR050134">
    <property type="entry name" value="NAD-dep_sirtuin_deacylases"/>
</dbReference>
<dbReference type="InterPro" id="IPR026591">
    <property type="entry name" value="Sirtuin_cat_small_dom_sf"/>
</dbReference>
<feature type="binding site" evidence="4">
    <location>
        <position position="125"/>
    </location>
    <ligand>
        <name>Zn(2+)</name>
        <dbReference type="ChEBI" id="CHEBI:29105"/>
    </ligand>
</feature>
<dbReference type="Gene3D" id="3.40.50.1220">
    <property type="entry name" value="TPP-binding domain"/>
    <property type="match status" value="1"/>
</dbReference>
<feature type="binding site" evidence="4">
    <location>
        <position position="128"/>
    </location>
    <ligand>
        <name>Zn(2+)</name>
        <dbReference type="ChEBI" id="CHEBI:29105"/>
    </ligand>
</feature>
<comment type="caution">
    <text evidence="6">The sequence shown here is derived from an EMBL/GenBank/DDBJ whole genome shotgun (WGS) entry which is preliminary data.</text>
</comment>
<dbReference type="PANTHER" id="PTHR11085:SF4">
    <property type="entry name" value="NAD-DEPENDENT PROTEIN DEACYLASE"/>
    <property type="match status" value="1"/>
</dbReference>
<accession>A0ABS1THZ0</accession>
<dbReference type="Gene3D" id="3.30.1600.10">
    <property type="entry name" value="SIR2/SIRT2 'Small Domain"/>
    <property type="match status" value="1"/>
</dbReference>
<feature type="domain" description="Deacetylase sirtuin-type" evidence="5">
    <location>
        <begin position="1"/>
        <end position="260"/>
    </location>
</feature>
<dbReference type="RefSeq" id="WP_202651467.1">
    <property type="nucleotide sequence ID" value="NZ_JAESWB010000005.1"/>
</dbReference>
<reference evidence="6 7" key="1">
    <citation type="submission" date="2021-01" db="EMBL/GenBank/DDBJ databases">
        <title>Genome public.</title>
        <authorList>
            <person name="Liu C."/>
            <person name="Sun Q."/>
        </authorList>
    </citation>
    <scope>NUCLEOTIDE SEQUENCE [LARGE SCALE GENOMIC DNA]</scope>
    <source>
        <strain evidence="6 7">YIM B02564</strain>
    </source>
</reference>